<organism evidence="4">
    <name type="scientific">Timema californicum</name>
    <name type="common">California timema</name>
    <name type="synonym">Walking stick</name>
    <dbReference type="NCBI Taxonomy" id="61474"/>
    <lineage>
        <taxon>Eukaryota</taxon>
        <taxon>Metazoa</taxon>
        <taxon>Ecdysozoa</taxon>
        <taxon>Arthropoda</taxon>
        <taxon>Hexapoda</taxon>
        <taxon>Insecta</taxon>
        <taxon>Pterygota</taxon>
        <taxon>Neoptera</taxon>
        <taxon>Polyneoptera</taxon>
        <taxon>Phasmatodea</taxon>
        <taxon>Timematodea</taxon>
        <taxon>Timematoidea</taxon>
        <taxon>Timematidae</taxon>
        <taxon>Timema</taxon>
    </lineage>
</organism>
<gene>
    <name evidence="4" type="ORF">TCMB3V08_LOCUS3260</name>
</gene>
<accession>A0A7R9P5R6</accession>
<dbReference type="GO" id="GO:0005794">
    <property type="term" value="C:Golgi apparatus"/>
    <property type="evidence" value="ECO:0007669"/>
    <property type="project" value="TreeGrafter"/>
</dbReference>
<dbReference type="AlphaFoldDB" id="A0A7R9P5R6"/>
<dbReference type="SUPFAM" id="SSF54001">
    <property type="entry name" value="Cysteine proteinases"/>
    <property type="match status" value="1"/>
</dbReference>
<evidence type="ECO:0000313" key="4">
    <source>
        <dbReference type="EMBL" id="CAD7570558.1"/>
    </source>
</evidence>
<sequence>MTNPMLNLRTVMEDQMLLLHKKSHKTSPKWVPARITFQVSPALYIVNLLDATTRKVGINNIITIKPDSSEHHPEITRLQGNHLEMDVEIPSSNTAVKDSVCLRESLPIVLRKPTRTIAWENHILRNKSIIVDLFHGQLKSKVTCTVCGHESVRFDPFNYLSLPLPMESFIHIQVIVIRLDGSIPVKYGLRLNVDEKYSSLKNALSPLCGKSPQLLKLAEVAAAQIKVKHTNVDQ</sequence>
<proteinExistence type="predicted"/>
<dbReference type="GO" id="GO:0016579">
    <property type="term" value="P:protein deubiquitination"/>
    <property type="evidence" value="ECO:0007669"/>
    <property type="project" value="InterPro"/>
</dbReference>
<evidence type="ECO:0000256" key="1">
    <source>
        <dbReference type="ARBA" id="ARBA00000707"/>
    </source>
</evidence>
<dbReference type="Gene3D" id="3.90.70.10">
    <property type="entry name" value="Cysteine proteinases"/>
    <property type="match status" value="1"/>
</dbReference>
<dbReference type="GO" id="GO:0004843">
    <property type="term" value="F:cysteine-type deubiquitinase activity"/>
    <property type="evidence" value="ECO:0007669"/>
    <property type="project" value="UniProtKB-EC"/>
</dbReference>
<evidence type="ECO:0000256" key="2">
    <source>
        <dbReference type="ARBA" id="ARBA00012759"/>
    </source>
</evidence>
<dbReference type="EMBL" id="OE180108">
    <property type="protein sequence ID" value="CAD7570558.1"/>
    <property type="molecule type" value="Genomic_DNA"/>
</dbReference>
<dbReference type="EC" id="3.4.19.12" evidence="2"/>
<dbReference type="PANTHER" id="PTHR21646">
    <property type="entry name" value="UBIQUITIN CARBOXYL-TERMINAL HYDROLASE"/>
    <property type="match status" value="1"/>
</dbReference>
<feature type="domain" description="Peptidase C19 ubiquitin carboxyl-terminal hydrolase" evidence="3">
    <location>
        <begin position="98"/>
        <end position="156"/>
    </location>
</feature>
<reference evidence="4" key="1">
    <citation type="submission" date="2020-11" db="EMBL/GenBank/DDBJ databases">
        <authorList>
            <person name="Tran Van P."/>
        </authorList>
    </citation>
    <scope>NUCLEOTIDE SEQUENCE</scope>
</reference>
<dbReference type="InterPro" id="IPR001394">
    <property type="entry name" value="Peptidase_C19_UCH"/>
</dbReference>
<dbReference type="InterPro" id="IPR050185">
    <property type="entry name" value="Ub_carboxyl-term_hydrolase"/>
</dbReference>
<dbReference type="InterPro" id="IPR038765">
    <property type="entry name" value="Papain-like_cys_pep_sf"/>
</dbReference>
<dbReference type="PANTHER" id="PTHR21646:SF76">
    <property type="entry name" value="UBIQUITIN CARBOXYL-TERMINAL HYDROLASE 32"/>
    <property type="match status" value="1"/>
</dbReference>
<comment type="catalytic activity">
    <reaction evidence="1">
        <text>Thiol-dependent hydrolysis of ester, thioester, amide, peptide and isopeptide bonds formed by the C-terminal Gly of ubiquitin (a 76-residue protein attached to proteins as an intracellular targeting signal).</text>
        <dbReference type="EC" id="3.4.19.12"/>
    </reaction>
</comment>
<dbReference type="Pfam" id="PF00443">
    <property type="entry name" value="UCH"/>
    <property type="match status" value="1"/>
</dbReference>
<name>A0A7R9P5R6_TIMCA</name>
<protein>
    <recommendedName>
        <fullName evidence="2">ubiquitinyl hydrolase 1</fullName>
        <ecNumber evidence="2">3.4.19.12</ecNumber>
    </recommendedName>
</protein>
<evidence type="ECO:0000259" key="3">
    <source>
        <dbReference type="Pfam" id="PF00443"/>
    </source>
</evidence>